<proteinExistence type="predicted"/>
<dbReference type="PANTHER" id="PTHR21366">
    <property type="entry name" value="GLYOXALASE FAMILY PROTEIN"/>
    <property type="match status" value="1"/>
</dbReference>
<comment type="caution">
    <text evidence="2">The sequence shown here is derived from an EMBL/GenBank/DDBJ whole genome shotgun (WGS) entry which is preliminary data.</text>
</comment>
<dbReference type="PANTHER" id="PTHR21366:SF14">
    <property type="entry name" value="GLYOXALASE DOMAIN-CONTAINING PROTEIN 5"/>
    <property type="match status" value="1"/>
</dbReference>
<dbReference type="OrthoDB" id="9804944at2"/>
<evidence type="ECO:0000259" key="1">
    <source>
        <dbReference type="PROSITE" id="PS51819"/>
    </source>
</evidence>
<accession>A0A4R8LWR5</accession>
<dbReference type="AlphaFoldDB" id="A0A4R8LWR5"/>
<dbReference type="InterPro" id="IPR004360">
    <property type="entry name" value="Glyas_Fos-R_dOase_dom"/>
</dbReference>
<keyword evidence="3" id="KW-1185">Reference proteome</keyword>
<keyword evidence="2" id="KW-0560">Oxidoreductase</keyword>
<keyword evidence="2" id="KW-0223">Dioxygenase</keyword>
<evidence type="ECO:0000313" key="3">
    <source>
        <dbReference type="Proteomes" id="UP000295509"/>
    </source>
</evidence>
<dbReference type="InterPro" id="IPR050383">
    <property type="entry name" value="GlyoxalaseI/FosfomycinResist"/>
</dbReference>
<name>A0A4R8LWR5_9BURK</name>
<organism evidence="2 3">
    <name type="scientific">Paraburkholderia rhizosphaerae</name>
    <dbReference type="NCBI Taxonomy" id="480658"/>
    <lineage>
        <taxon>Bacteria</taxon>
        <taxon>Pseudomonadati</taxon>
        <taxon>Pseudomonadota</taxon>
        <taxon>Betaproteobacteria</taxon>
        <taxon>Burkholderiales</taxon>
        <taxon>Burkholderiaceae</taxon>
        <taxon>Paraburkholderia</taxon>
    </lineage>
</organism>
<dbReference type="InterPro" id="IPR037523">
    <property type="entry name" value="VOC_core"/>
</dbReference>
<evidence type="ECO:0000313" key="2">
    <source>
        <dbReference type="EMBL" id="TDY52393.1"/>
    </source>
</evidence>
<dbReference type="SUPFAM" id="SSF54593">
    <property type="entry name" value="Glyoxalase/Bleomycin resistance protein/Dihydroxybiphenyl dioxygenase"/>
    <property type="match status" value="1"/>
</dbReference>
<protein>
    <submittedName>
        <fullName evidence="2">Catechol 2,3-dioxygenase-like lactoylglutathione lyase family enzyme</fullName>
    </submittedName>
</protein>
<gene>
    <name evidence="2" type="ORF">BX592_105279</name>
</gene>
<dbReference type="GO" id="GO:0016829">
    <property type="term" value="F:lyase activity"/>
    <property type="evidence" value="ECO:0007669"/>
    <property type="project" value="UniProtKB-KW"/>
</dbReference>
<dbReference type="PROSITE" id="PS51819">
    <property type="entry name" value="VOC"/>
    <property type="match status" value="1"/>
</dbReference>
<dbReference type="GO" id="GO:0051213">
    <property type="term" value="F:dioxygenase activity"/>
    <property type="evidence" value="ECO:0007669"/>
    <property type="project" value="UniProtKB-KW"/>
</dbReference>
<dbReference type="EMBL" id="SORE01000005">
    <property type="protein sequence ID" value="TDY52393.1"/>
    <property type="molecule type" value="Genomic_DNA"/>
</dbReference>
<dbReference type="Pfam" id="PF00903">
    <property type="entry name" value="Glyoxalase"/>
    <property type="match status" value="1"/>
</dbReference>
<dbReference type="Gene3D" id="3.10.180.10">
    <property type="entry name" value="2,3-Dihydroxybiphenyl 1,2-Dioxygenase, domain 1"/>
    <property type="match status" value="1"/>
</dbReference>
<dbReference type="CDD" id="cd06587">
    <property type="entry name" value="VOC"/>
    <property type="match status" value="1"/>
</dbReference>
<sequence length="197" mass="22521">MIAYGNVGRCGHSPLLYRRTYDWLSPDIKGLHHNAYRCRDSEETRRFYDDLLGLRLASAFELSATKTGRPIKALHSFFEMGDHSFLAFFEVVGEEREGMFEPKSDFDLHIALEIPDVRTLMSYKEKAVAAGVEVRGPSDHGAIQSIYLRDPNGYVIELTAQVEKDEKSIERRLLEAHGILDQWQRTKYESPTPDAVN</sequence>
<dbReference type="Proteomes" id="UP000295509">
    <property type="component" value="Unassembled WGS sequence"/>
</dbReference>
<feature type="domain" description="VOC" evidence="1">
    <location>
        <begin position="30"/>
        <end position="161"/>
    </location>
</feature>
<reference evidence="2 3" key="1">
    <citation type="submission" date="2019-03" db="EMBL/GenBank/DDBJ databases">
        <title>Genomic Encyclopedia of Type Strains, Phase III (KMG-III): the genomes of soil and plant-associated and newly described type strains.</title>
        <authorList>
            <person name="Whitman W."/>
        </authorList>
    </citation>
    <scope>NUCLEOTIDE SEQUENCE [LARGE SCALE GENOMIC DNA]</scope>
    <source>
        <strain evidence="2 3">LMG 29544</strain>
    </source>
</reference>
<dbReference type="InterPro" id="IPR029068">
    <property type="entry name" value="Glyas_Bleomycin-R_OHBP_Dase"/>
</dbReference>
<keyword evidence="2" id="KW-0456">Lyase</keyword>